<accession>A0A8J4FF74</accession>
<dbReference type="AlphaFoldDB" id="A0A8J4FF74"/>
<evidence type="ECO:0000313" key="3">
    <source>
        <dbReference type="Proteomes" id="UP000747399"/>
    </source>
</evidence>
<feature type="compositionally biased region" description="Low complexity" evidence="1">
    <location>
        <begin position="301"/>
        <end position="310"/>
    </location>
</feature>
<dbReference type="Proteomes" id="UP000747399">
    <property type="component" value="Unassembled WGS sequence"/>
</dbReference>
<feature type="region of interest" description="Disordered" evidence="1">
    <location>
        <begin position="247"/>
        <end position="368"/>
    </location>
</feature>
<feature type="compositionally biased region" description="Acidic residues" evidence="1">
    <location>
        <begin position="12"/>
        <end position="22"/>
    </location>
</feature>
<feature type="region of interest" description="Disordered" evidence="1">
    <location>
        <begin position="1"/>
        <end position="22"/>
    </location>
</feature>
<feature type="non-terminal residue" evidence="2">
    <location>
        <position position="1"/>
    </location>
</feature>
<comment type="caution">
    <text evidence="2">The sequence shown here is derived from an EMBL/GenBank/DDBJ whole genome shotgun (WGS) entry which is preliminary data.</text>
</comment>
<dbReference type="EMBL" id="BNCO01000119">
    <property type="protein sequence ID" value="GIL68497.1"/>
    <property type="molecule type" value="Genomic_DNA"/>
</dbReference>
<keyword evidence="3" id="KW-1185">Reference proteome</keyword>
<gene>
    <name evidence="2" type="ORF">Vafri_21763</name>
</gene>
<feature type="compositionally biased region" description="Gly residues" evidence="1">
    <location>
        <begin position="247"/>
        <end position="263"/>
    </location>
</feature>
<name>A0A8J4FF74_9CHLO</name>
<reference evidence="2" key="1">
    <citation type="journal article" date="2021" name="Proc. Natl. Acad. Sci. U.S.A.">
        <title>Three genomes in the algal genus Volvox reveal the fate of a haploid sex-determining region after a transition to homothallism.</title>
        <authorList>
            <person name="Yamamoto K."/>
            <person name="Hamaji T."/>
            <person name="Kawai-Toyooka H."/>
            <person name="Matsuzaki R."/>
            <person name="Takahashi F."/>
            <person name="Nishimura Y."/>
            <person name="Kawachi M."/>
            <person name="Noguchi H."/>
            <person name="Minakuchi Y."/>
            <person name="Umen J.G."/>
            <person name="Toyoda A."/>
            <person name="Nozaki H."/>
        </authorList>
    </citation>
    <scope>NUCLEOTIDE SEQUENCE</scope>
    <source>
        <strain evidence="2">NIES-3780</strain>
    </source>
</reference>
<protein>
    <submittedName>
        <fullName evidence="2">Uncharacterized protein</fullName>
    </submittedName>
</protein>
<evidence type="ECO:0000256" key="1">
    <source>
        <dbReference type="SAM" id="MobiDB-lite"/>
    </source>
</evidence>
<organism evidence="2 3">
    <name type="scientific">Volvox africanus</name>
    <dbReference type="NCBI Taxonomy" id="51714"/>
    <lineage>
        <taxon>Eukaryota</taxon>
        <taxon>Viridiplantae</taxon>
        <taxon>Chlorophyta</taxon>
        <taxon>core chlorophytes</taxon>
        <taxon>Chlorophyceae</taxon>
        <taxon>CS clade</taxon>
        <taxon>Chlamydomonadales</taxon>
        <taxon>Volvocaceae</taxon>
        <taxon>Volvox</taxon>
    </lineage>
</organism>
<sequence>MFSLPRKRRVDIEDDGTSDEEEWHVGYAEDIDEQRAELLRRLDSKASSPTKLVTPWVSPIGPSPDAIPHGALVLDVSVYHQHPDAEDGRGLSGADGCDGGFGSTSGDAGKSSCGGRYDEAVVSPPVGFVDMMGRQRQQQQQWTPELLRRDVQDQQLTSVVGAAAGGLMAATQVNQLLLLEGLGCGPGGGSDYGPGGGGSSALRCGGNGPTDRPSIRHGDVSVGVGGEGGNTSVTTVASPYAALLGTPRGGGVGRGGRGGGGLGSVATGRTLPSPLAPRLGPNLSSSSRGAQRPSRGGLGGLLSLPPTGSSQKGKKAKFAIRESPNPSPVTATGHPPQPRQPLPHHHRHCQHMPGDTSQGNMDFEGGAG</sequence>
<evidence type="ECO:0000313" key="2">
    <source>
        <dbReference type="EMBL" id="GIL68497.1"/>
    </source>
</evidence>
<proteinExistence type="predicted"/>